<evidence type="ECO:0000313" key="2">
    <source>
        <dbReference type="Proteomes" id="UP000266673"/>
    </source>
</evidence>
<dbReference type="Proteomes" id="UP000266673">
    <property type="component" value="Unassembled WGS sequence"/>
</dbReference>
<dbReference type="OrthoDB" id="5592486at2759"/>
<name>A0A397VIG7_9GLOM</name>
<dbReference type="AlphaFoldDB" id="A0A397VIG7"/>
<dbReference type="EMBL" id="QKWP01000340">
    <property type="protein sequence ID" value="RIB21802.1"/>
    <property type="molecule type" value="Genomic_DNA"/>
</dbReference>
<sequence>MCCSNIDYNSNSTPHLSGLSSIQQTTYTILHLITQALIQAFDTPAYSPNDGLVSVKSAQWGKYMGTVECDHWDLTNRWKLKIGSSFDSVEFYLNVTTFLATECY</sequence>
<gene>
    <name evidence="1" type="ORF">C2G38_2175608</name>
</gene>
<keyword evidence="2" id="KW-1185">Reference proteome</keyword>
<evidence type="ECO:0000313" key="1">
    <source>
        <dbReference type="EMBL" id="RIB21802.1"/>
    </source>
</evidence>
<dbReference type="Gene3D" id="3.40.50.1820">
    <property type="entry name" value="alpha/beta hydrolase"/>
    <property type="match status" value="1"/>
</dbReference>
<organism evidence="1 2">
    <name type="scientific">Gigaspora rosea</name>
    <dbReference type="NCBI Taxonomy" id="44941"/>
    <lineage>
        <taxon>Eukaryota</taxon>
        <taxon>Fungi</taxon>
        <taxon>Fungi incertae sedis</taxon>
        <taxon>Mucoromycota</taxon>
        <taxon>Glomeromycotina</taxon>
        <taxon>Glomeromycetes</taxon>
        <taxon>Diversisporales</taxon>
        <taxon>Gigasporaceae</taxon>
        <taxon>Gigaspora</taxon>
    </lineage>
</organism>
<proteinExistence type="predicted"/>
<dbReference type="InterPro" id="IPR029058">
    <property type="entry name" value="AB_hydrolase_fold"/>
</dbReference>
<protein>
    <submittedName>
        <fullName evidence="1">Uncharacterized protein</fullName>
    </submittedName>
</protein>
<accession>A0A397VIG7</accession>
<dbReference type="STRING" id="44941.A0A397VIG7"/>
<reference evidence="1 2" key="1">
    <citation type="submission" date="2018-06" db="EMBL/GenBank/DDBJ databases">
        <title>Comparative genomics reveals the genomic features of Rhizophagus irregularis, R. cerebriforme, R. diaphanum and Gigaspora rosea, and their symbiotic lifestyle signature.</title>
        <authorList>
            <person name="Morin E."/>
            <person name="San Clemente H."/>
            <person name="Chen E.C.H."/>
            <person name="De La Providencia I."/>
            <person name="Hainaut M."/>
            <person name="Kuo A."/>
            <person name="Kohler A."/>
            <person name="Murat C."/>
            <person name="Tang N."/>
            <person name="Roy S."/>
            <person name="Loubradou J."/>
            <person name="Henrissat B."/>
            <person name="Grigoriev I.V."/>
            <person name="Corradi N."/>
            <person name="Roux C."/>
            <person name="Martin F.M."/>
        </authorList>
    </citation>
    <scope>NUCLEOTIDE SEQUENCE [LARGE SCALE GENOMIC DNA]</scope>
    <source>
        <strain evidence="1 2">DAOM 194757</strain>
    </source>
</reference>
<comment type="caution">
    <text evidence="1">The sequence shown here is derived from an EMBL/GenBank/DDBJ whole genome shotgun (WGS) entry which is preliminary data.</text>
</comment>